<gene>
    <name evidence="3" type="ORF">KYC_19939</name>
</gene>
<dbReference type="GO" id="GO:0008610">
    <property type="term" value="P:lipid biosynthetic process"/>
    <property type="evidence" value="ECO:0007669"/>
    <property type="project" value="InterPro"/>
</dbReference>
<dbReference type="STRING" id="477184.KYC_19939"/>
<evidence type="ECO:0000313" key="4">
    <source>
        <dbReference type="Proteomes" id="UP000003113"/>
    </source>
</evidence>
<dbReference type="InterPro" id="IPR007072">
    <property type="entry name" value="RNMT_CmcI"/>
</dbReference>
<comment type="caution">
    <text evidence="3">The sequence shown here is derived from an EMBL/GenBank/DDBJ whole genome shotgun (WGS) entry which is preliminary data.</text>
</comment>
<keyword evidence="1" id="KW-0489">Methyltransferase</keyword>
<dbReference type="PANTHER" id="PTHR40048:SF1">
    <property type="entry name" value="RHAMNOSYL O-METHYLTRANSFERASE"/>
    <property type="match status" value="1"/>
</dbReference>
<evidence type="ECO:0000256" key="1">
    <source>
        <dbReference type="ARBA" id="ARBA00022603"/>
    </source>
</evidence>
<dbReference type="eggNOG" id="COG3510">
    <property type="taxonomic scope" value="Bacteria"/>
</dbReference>
<protein>
    <submittedName>
        <fullName evidence="3">Cephalosporin hydroxylase</fullName>
    </submittedName>
</protein>
<dbReference type="PATRIC" id="fig|477184.5.peg.3919"/>
<keyword evidence="2" id="KW-0808">Transferase</keyword>
<name>H0FB31_9BURK</name>
<dbReference type="Pfam" id="PF04989">
    <property type="entry name" value="RMNT_CmcI"/>
    <property type="match status" value="1"/>
</dbReference>
<accession>H0FB31</accession>
<dbReference type="GO" id="GO:0032259">
    <property type="term" value="P:methylation"/>
    <property type="evidence" value="ECO:0007669"/>
    <property type="project" value="UniProtKB-KW"/>
</dbReference>
<dbReference type="GO" id="GO:0008168">
    <property type="term" value="F:methyltransferase activity"/>
    <property type="evidence" value="ECO:0007669"/>
    <property type="project" value="UniProtKB-KW"/>
</dbReference>
<proteinExistence type="predicted"/>
<dbReference type="AlphaFoldDB" id="H0FB31"/>
<dbReference type="GO" id="GO:0071770">
    <property type="term" value="P:DIM/DIP cell wall layer assembly"/>
    <property type="evidence" value="ECO:0007669"/>
    <property type="project" value="TreeGrafter"/>
</dbReference>
<dbReference type="Gene3D" id="3.40.50.150">
    <property type="entry name" value="Vaccinia Virus protein VP39"/>
    <property type="match status" value="1"/>
</dbReference>
<keyword evidence="4" id="KW-1185">Reference proteome</keyword>
<evidence type="ECO:0000313" key="3">
    <source>
        <dbReference type="EMBL" id="EHK64519.1"/>
    </source>
</evidence>
<dbReference type="InterPro" id="IPR029063">
    <property type="entry name" value="SAM-dependent_MTases_sf"/>
</dbReference>
<reference evidence="3 4" key="1">
    <citation type="journal article" date="2012" name="J. Bacteriol.">
        <title>Genome sequence of the highly efficient arsenite-oxidizing bacterium Achromobacter arsenitoxydans SY8.</title>
        <authorList>
            <person name="Li X."/>
            <person name="Hu Y."/>
            <person name="Gong J."/>
            <person name="Lin Y."/>
            <person name="Johnstone L."/>
            <person name="Rensing C."/>
            <person name="Wang G."/>
        </authorList>
    </citation>
    <scope>NUCLEOTIDE SEQUENCE [LARGE SCALE GENOMIC DNA]</scope>
    <source>
        <strain evidence="3 4">SY8</strain>
    </source>
</reference>
<dbReference type="EMBL" id="AGUF01000062">
    <property type="protein sequence ID" value="EHK64519.1"/>
    <property type="molecule type" value="Genomic_DNA"/>
</dbReference>
<dbReference type="Proteomes" id="UP000003113">
    <property type="component" value="Unassembled WGS sequence"/>
</dbReference>
<dbReference type="PANTHER" id="PTHR40048">
    <property type="entry name" value="RHAMNOSYL O-METHYLTRANSFERASE"/>
    <property type="match status" value="1"/>
</dbReference>
<organism evidence="3 4">
    <name type="scientific">Achromobacter arsenitoxydans SY8</name>
    <dbReference type="NCBI Taxonomy" id="477184"/>
    <lineage>
        <taxon>Bacteria</taxon>
        <taxon>Pseudomonadati</taxon>
        <taxon>Pseudomonadota</taxon>
        <taxon>Betaproteobacteria</taxon>
        <taxon>Burkholderiales</taxon>
        <taxon>Alcaligenaceae</taxon>
        <taxon>Achromobacter</taxon>
    </lineage>
</organism>
<evidence type="ECO:0000256" key="2">
    <source>
        <dbReference type="ARBA" id="ARBA00022679"/>
    </source>
</evidence>
<dbReference type="GO" id="GO:0005886">
    <property type="term" value="C:plasma membrane"/>
    <property type="evidence" value="ECO:0007669"/>
    <property type="project" value="TreeGrafter"/>
</dbReference>
<dbReference type="SUPFAM" id="SSF53335">
    <property type="entry name" value="S-adenosyl-L-methionine-dependent methyltransferases"/>
    <property type="match status" value="1"/>
</dbReference>
<sequence length="262" mass="29416">MIMDDHQAFKSECEQEINRQGSDPELRDLTSKWLAKAAAFKYSYHFEWLGRPIIQHPQDMVGVQQLLWNIQPDLVIETGIARGGSIIFYASMLELIAACGGNPDAKVLGIDIDIRQHNLDAIRAHPMSKRIEMIQGSSVSAETFSQVKKLAQGHKRILVCLDSNHTHDHVLEELKLYAPLVSPGSYCVVFDTIVEDLPEDVGPPRPWGKSNNPKTAVFEYMKQLESGALRGADDQPLAFEIDRQLEDQLLITVAPSGFLRRK</sequence>